<gene>
    <name evidence="9" type="ORF">RIMI_LOCUS4206440</name>
</gene>
<keyword evidence="3 8" id="KW-0812">Transmembrane</keyword>
<keyword evidence="6 8" id="KW-0472">Membrane</keyword>
<evidence type="ECO:0000256" key="8">
    <source>
        <dbReference type="SAM" id="Phobius"/>
    </source>
</evidence>
<proteinExistence type="predicted"/>
<dbReference type="EMBL" id="CAUEEQ010006667">
    <property type="protein sequence ID" value="CAJ0930390.1"/>
    <property type="molecule type" value="Genomic_DNA"/>
</dbReference>
<name>A0ABN9L4T1_9NEOB</name>
<reference evidence="9" key="1">
    <citation type="submission" date="2023-07" db="EMBL/GenBank/DDBJ databases">
        <authorList>
            <person name="Stuckert A."/>
        </authorList>
    </citation>
    <scope>NUCLEOTIDE SEQUENCE</scope>
</reference>
<evidence type="ECO:0000256" key="4">
    <source>
        <dbReference type="ARBA" id="ARBA00022824"/>
    </source>
</evidence>
<keyword evidence="10" id="KW-1185">Reference proteome</keyword>
<evidence type="ECO:0000256" key="3">
    <source>
        <dbReference type="ARBA" id="ARBA00022692"/>
    </source>
</evidence>
<sequence length="165" mass="19467">MRSFPAARLESPVKCRCQRLTAACNWLIAMATSFKMCIDNWNIQTAAWLKRVCYDRAPKYRTGLTFILSAVWHGVYPGYYFTFLTAFPVMWAARGMRNIFRHYFISSKVRKFVYDIITWIVTQLAISYTVAPFFVLATEPTISFYKYVFPLCFHLKNFLLILQYK</sequence>
<comment type="subcellular location">
    <subcellularLocation>
        <location evidence="1">Endoplasmic reticulum membrane</location>
        <topology evidence="1">Multi-pass membrane protein</topology>
    </subcellularLocation>
</comment>
<dbReference type="Proteomes" id="UP001176940">
    <property type="component" value="Unassembled WGS sequence"/>
</dbReference>
<evidence type="ECO:0000256" key="5">
    <source>
        <dbReference type="ARBA" id="ARBA00022989"/>
    </source>
</evidence>
<keyword evidence="7" id="KW-0012">Acyltransferase</keyword>
<keyword evidence="5 8" id="KW-1133">Transmembrane helix</keyword>
<protein>
    <submittedName>
        <fullName evidence="9">Uncharacterized protein</fullName>
    </submittedName>
</protein>
<dbReference type="PANTHER" id="PTHR13906">
    <property type="entry name" value="PORCUPINE"/>
    <property type="match status" value="1"/>
</dbReference>
<accession>A0ABN9L4T1</accession>
<dbReference type="PANTHER" id="PTHR13906:SF6">
    <property type="entry name" value="LYSOPHOSPHOLIPID ACYLTRANSFERASE 1"/>
    <property type="match status" value="1"/>
</dbReference>
<feature type="transmembrane region" description="Helical" evidence="8">
    <location>
        <begin position="70"/>
        <end position="91"/>
    </location>
</feature>
<evidence type="ECO:0000256" key="1">
    <source>
        <dbReference type="ARBA" id="ARBA00004477"/>
    </source>
</evidence>
<evidence type="ECO:0000256" key="6">
    <source>
        <dbReference type="ARBA" id="ARBA00023136"/>
    </source>
</evidence>
<feature type="transmembrane region" description="Helical" evidence="8">
    <location>
        <begin position="112"/>
        <end position="138"/>
    </location>
</feature>
<dbReference type="Pfam" id="PF03062">
    <property type="entry name" value="MBOAT"/>
    <property type="match status" value="1"/>
</dbReference>
<evidence type="ECO:0000313" key="10">
    <source>
        <dbReference type="Proteomes" id="UP001176940"/>
    </source>
</evidence>
<keyword evidence="4" id="KW-0256">Endoplasmic reticulum</keyword>
<dbReference type="InterPro" id="IPR049941">
    <property type="entry name" value="LPLAT_7/PORCN-like"/>
</dbReference>
<evidence type="ECO:0000256" key="2">
    <source>
        <dbReference type="ARBA" id="ARBA00022679"/>
    </source>
</evidence>
<evidence type="ECO:0000313" key="9">
    <source>
        <dbReference type="EMBL" id="CAJ0930390.1"/>
    </source>
</evidence>
<dbReference type="InterPro" id="IPR004299">
    <property type="entry name" value="MBOAT_fam"/>
</dbReference>
<organism evidence="9 10">
    <name type="scientific">Ranitomeya imitator</name>
    <name type="common">mimic poison frog</name>
    <dbReference type="NCBI Taxonomy" id="111125"/>
    <lineage>
        <taxon>Eukaryota</taxon>
        <taxon>Metazoa</taxon>
        <taxon>Chordata</taxon>
        <taxon>Craniata</taxon>
        <taxon>Vertebrata</taxon>
        <taxon>Euteleostomi</taxon>
        <taxon>Amphibia</taxon>
        <taxon>Batrachia</taxon>
        <taxon>Anura</taxon>
        <taxon>Neobatrachia</taxon>
        <taxon>Hyloidea</taxon>
        <taxon>Dendrobatidae</taxon>
        <taxon>Dendrobatinae</taxon>
        <taxon>Ranitomeya</taxon>
    </lineage>
</organism>
<evidence type="ECO:0000256" key="7">
    <source>
        <dbReference type="ARBA" id="ARBA00023315"/>
    </source>
</evidence>
<comment type="caution">
    <text evidence="9">The sequence shown here is derived from an EMBL/GenBank/DDBJ whole genome shotgun (WGS) entry which is preliminary data.</text>
</comment>
<keyword evidence="2" id="KW-0808">Transferase</keyword>